<proteinExistence type="predicted"/>
<dbReference type="Proteomes" id="UP000683000">
    <property type="component" value="Unassembled WGS sequence"/>
</dbReference>
<reference evidence="2" key="1">
    <citation type="submission" date="2021-03" db="EMBL/GenBank/DDBJ databases">
        <title>Evolutionary innovations through gain and loss of genes in the ectomycorrhizal Boletales.</title>
        <authorList>
            <person name="Wu G."/>
            <person name="Miyauchi S."/>
            <person name="Morin E."/>
            <person name="Yang Z.-L."/>
            <person name="Xu J."/>
            <person name="Martin F.M."/>
        </authorList>
    </citation>
    <scope>NUCLEOTIDE SEQUENCE</scope>
    <source>
        <strain evidence="2">BR01</strain>
    </source>
</reference>
<evidence type="ECO:0000256" key="1">
    <source>
        <dbReference type="SAM" id="MobiDB-lite"/>
    </source>
</evidence>
<accession>A0A8I2YG37</accession>
<feature type="compositionally biased region" description="Polar residues" evidence="1">
    <location>
        <begin position="11"/>
        <end position="28"/>
    </location>
</feature>
<keyword evidence="3" id="KW-1185">Reference proteome</keyword>
<comment type="caution">
    <text evidence="2">The sequence shown here is derived from an EMBL/GenBank/DDBJ whole genome shotgun (WGS) entry which is preliminary data.</text>
</comment>
<organism evidence="2 3">
    <name type="scientific">Boletus reticuloceps</name>
    <dbReference type="NCBI Taxonomy" id="495285"/>
    <lineage>
        <taxon>Eukaryota</taxon>
        <taxon>Fungi</taxon>
        <taxon>Dikarya</taxon>
        <taxon>Basidiomycota</taxon>
        <taxon>Agaricomycotina</taxon>
        <taxon>Agaricomycetes</taxon>
        <taxon>Agaricomycetidae</taxon>
        <taxon>Boletales</taxon>
        <taxon>Boletineae</taxon>
        <taxon>Boletaceae</taxon>
        <taxon>Boletoideae</taxon>
        <taxon>Boletus</taxon>
    </lineage>
</organism>
<evidence type="ECO:0000313" key="3">
    <source>
        <dbReference type="Proteomes" id="UP000683000"/>
    </source>
</evidence>
<protein>
    <submittedName>
        <fullName evidence="2">Uncharacterized protein</fullName>
    </submittedName>
</protein>
<dbReference type="EMBL" id="JAGFBS010000039">
    <property type="protein sequence ID" value="KAG6371142.1"/>
    <property type="molecule type" value="Genomic_DNA"/>
</dbReference>
<feature type="region of interest" description="Disordered" evidence="1">
    <location>
        <begin position="1"/>
        <end position="39"/>
    </location>
</feature>
<evidence type="ECO:0000313" key="2">
    <source>
        <dbReference type="EMBL" id="KAG6371142.1"/>
    </source>
</evidence>
<name>A0A8I2YG37_9AGAM</name>
<gene>
    <name evidence="2" type="ORF">JVT61DRAFT_9910</name>
</gene>
<sequence>MISNDEPHDVNVNSASLQSTQTPSSSVPNDAPPEFAQVGPSLDANIDPVLLSQGVPLSSRCDNHLSSPLTSHPFSLCQSTGSHSLHPFNLISAVHGVQVPESAQTVEWPGGLMTVLPTLVHEDKNYLHYDMSYVHIVAAYPQATPDS</sequence>
<dbReference type="AlphaFoldDB" id="A0A8I2YG37"/>